<evidence type="ECO:0000313" key="3">
    <source>
        <dbReference type="Proteomes" id="UP001164286"/>
    </source>
</evidence>
<dbReference type="EMBL" id="JAKWFO010000003">
    <property type="protein sequence ID" value="KAI9638630.1"/>
    <property type="molecule type" value="Genomic_DNA"/>
</dbReference>
<sequence>MPPSLTSPFFSALRYSPLLANAALPLRSLFTSSPPPTSPTVQRYLLRQPWSGASRECPTPIILVRAIGLSSAYPSLASSGSGSSPNAEEDGHWEDWGAMFSEKGYTALEVDIAAPSTLTPPSPSASADGAADRTVTQPPPSPLKAMSSLLASQIRLLAIPFPPILVSSEDSCLLTQMYIEDNPASGLVLLDPPSDDAGGSGSASKAAGGNADAWQLPKFGYEPRFPILLMASTDRMGEVEQSRLGKAAANGRSRGGKGVTLERVVDGHRGEKSRIVVERWMDSCGF</sequence>
<name>A0AA38HE87_9TREE</name>
<reference evidence="2" key="1">
    <citation type="journal article" date="2022" name="G3 (Bethesda)">
        <title>High quality genome of the basidiomycete yeast Dioszegia hungarica PDD-24b-2 isolated from cloud water.</title>
        <authorList>
            <person name="Jarrige D."/>
            <person name="Haridas S."/>
            <person name="Bleykasten-Grosshans C."/>
            <person name="Joly M."/>
            <person name="Nadalig T."/>
            <person name="Sancelme M."/>
            <person name="Vuilleumier S."/>
            <person name="Grigoriev I.V."/>
            <person name="Amato P."/>
            <person name="Bringel F."/>
        </authorList>
    </citation>
    <scope>NUCLEOTIDE SEQUENCE</scope>
    <source>
        <strain evidence="2">PDD-24b-2</strain>
    </source>
</reference>
<keyword evidence="3" id="KW-1185">Reference proteome</keyword>
<organism evidence="2 3">
    <name type="scientific">Dioszegia hungarica</name>
    <dbReference type="NCBI Taxonomy" id="4972"/>
    <lineage>
        <taxon>Eukaryota</taxon>
        <taxon>Fungi</taxon>
        <taxon>Dikarya</taxon>
        <taxon>Basidiomycota</taxon>
        <taxon>Agaricomycotina</taxon>
        <taxon>Tremellomycetes</taxon>
        <taxon>Tremellales</taxon>
        <taxon>Bulleribasidiaceae</taxon>
        <taxon>Dioszegia</taxon>
    </lineage>
</organism>
<evidence type="ECO:0000256" key="1">
    <source>
        <dbReference type="SAM" id="MobiDB-lite"/>
    </source>
</evidence>
<dbReference type="GeneID" id="77731453"/>
<feature type="region of interest" description="Disordered" evidence="1">
    <location>
        <begin position="116"/>
        <end position="142"/>
    </location>
</feature>
<dbReference type="RefSeq" id="XP_052948407.1">
    <property type="nucleotide sequence ID" value="XM_053092248.1"/>
</dbReference>
<protein>
    <submittedName>
        <fullName evidence="2">Uncharacterized protein</fullName>
    </submittedName>
</protein>
<gene>
    <name evidence="2" type="ORF">MKK02DRAFT_43029</name>
</gene>
<evidence type="ECO:0000313" key="2">
    <source>
        <dbReference type="EMBL" id="KAI9638630.1"/>
    </source>
</evidence>
<comment type="caution">
    <text evidence="2">The sequence shown here is derived from an EMBL/GenBank/DDBJ whole genome shotgun (WGS) entry which is preliminary data.</text>
</comment>
<proteinExistence type="predicted"/>
<dbReference type="Proteomes" id="UP001164286">
    <property type="component" value="Unassembled WGS sequence"/>
</dbReference>
<accession>A0AA38HE87</accession>
<dbReference type="AlphaFoldDB" id="A0AA38HE87"/>